<reference evidence="2" key="1">
    <citation type="submission" date="2016-08" db="EMBL/GenBank/DDBJ databases">
        <title>Sequencing, Assembly and Comparative Genomics of S. aureofaciens ATCC 10762.</title>
        <authorList>
            <person name="Gradnigo J.S."/>
            <person name="Johnson N."/>
            <person name="Somerville G.A."/>
        </authorList>
    </citation>
    <scope>NUCLEOTIDE SEQUENCE [LARGE SCALE GENOMIC DNA]</scope>
    <source>
        <strain evidence="2">ATCC 10762</strain>
    </source>
</reference>
<dbReference type="OrthoDB" id="4223114at2"/>
<sequence>MRRPRRFVVPVLTACLALAGAVAAAPAGSAGLRPLPVPEVQYCAAVLGHLPGADGVPPVLGRACSPDSAADALARADHRPRTPEQPADRTLLLEEYKDINYGGGVVYSFYGDAGGCDSTGYHLVNYFDVALSVSSMKGYHNCNTVHLWSTLGKEETLGLPASYLGPDFNDAVRELQVFHS</sequence>
<dbReference type="EMBL" id="JPRF03000001">
    <property type="protein sequence ID" value="OEV39571.1"/>
    <property type="molecule type" value="Genomic_DNA"/>
</dbReference>
<dbReference type="AlphaFoldDB" id="A0A1E7NFU4"/>
<feature type="signal peptide" evidence="1">
    <location>
        <begin position="1"/>
        <end position="24"/>
    </location>
</feature>
<accession>A0A1E7NFU4</accession>
<organism evidence="2 3">
    <name type="scientific">Kitasatospora aureofaciens</name>
    <name type="common">Streptomyces aureofaciens</name>
    <dbReference type="NCBI Taxonomy" id="1894"/>
    <lineage>
        <taxon>Bacteria</taxon>
        <taxon>Bacillati</taxon>
        <taxon>Actinomycetota</taxon>
        <taxon>Actinomycetes</taxon>
        <taxon>Kitasatosporales</taxon>
        <taxon>Streptomycetaceae</taxon>
        <taxon>Kitasatospora</taxon>
    </lineage>
</organism>
<gene>
    <name evidence="2" type="ORF">HS99_0002510</name>
</gene>
<evidence type="ECO:0000313" key="2">
    <source>
        <dbReference type="EMBL" id="OEV39571.1"/>
    </source>
</evidence>
<dbReference type="Proteomes" id="UP000037395">
    <property type="component" value="Unassembled WGS sequence"/>
</dbReference>
<evidence type="ECO:0008006" key="4">
    <source>
        <dbReference type="Google" id="ProtNLM"/>
    </source>
</evidence>
<protein>
    <recommendedName>
        <fullName evidence="4">Beta/gamma crystallin 'Greek key' domain-containing protein</fullName>
    </recommendedName>
</protein>
<evidence type="ECO:0000313" key="3">
    <source>
        <dbReference type="Proteomes" id="UP000037395"/>
    </source>
</evidence>
<name>A0A1E7NFU4_KITAU</name>
<dbReference type="RefSeq" id="WP_030555592.1">
    <property type="nucleotide sequence ID" value="NZ_JBEZYM010000016.1"/>
</dbReference>
<proteinExistence type="predicted"/>
<keyword evidence="3" id="KW-1185">Reference proteome</keyword>
<feature type="chain" id="PRO_5009199096" description="Beta/gamma crystallin 'Greek key' domain-containing protein" evidence="1">
    <location>
        <begin position="25"/>
        <end position="180"/>
    </location>
</feature>
<evidence type="ECO:0000256" key="1">
    <source>
        <dbReference type="SAM" id="SignalP"/>
    </source>
</evidence>
<keyword evidence="1" id="KW-0732">Signal</keyword>
<comment type="caution">
    <text evidence="2">The sequence shown here is derived from an EMBL/GenBank/DDBJ whole genome shotgun (WGS) entry which is preliminary data.</text>
</comment>